<keyword evidence="9" id="KW-1185">Reference proteome</keyword>
<dbReference type="OrthoDB" id="7173378at2"/>
<evidence type="ECO:0000256" key="7">
    <source>
        <dbReference type="SAM" id="SignalP"/>
    </source>
</evidence>
<evidence type="ECO:0000256" key="4">
    <source>
        <dbReference type="ARBA" id="ARBA00022989"/>
    </source>
</evidence>
<dbReference type="GO" id="GO:0016020">
    <property type="term" value="C:membrane"/>
    <property type="evidence" value="ECO:0007669"/>
    <property type="project" value="UniProtKB-SubCell"/>
</dbReference>
<dbReference type="InterPro" id="IPR006696">
    <property type="entry name" value="DUF423"/>
</dbReference>
<feature type="chain" id="PRO_5016336996" evidence="7">
    <location>
        <begin position="23"/>
        <end position="117"/>
    </location>
</feature>
<keyword evidence="3 6" id="KW-0812">Transmembrane</keyword>
<reference evidence="8 9" key="1">
    <citation type="submission" date="2018-05" db="EMBL/GenBank/DDBJ databases">
        <title>Genomic Encyclopedia of Type Strains, Phase IV (KMG-IV): sequencing the most valuable type-strain genomes for metagenomic binning, comparative biology and taxonomic classification.</title>
        <authorList>
            <person name="Goeker M."/>
        </authorList>
    </citation>
    <scope>NUCLEOTIDE SEQUENCE [LARGE SCALE GENOMIC DNA]</scope>
    <source>
        <strain evidence="8 9">DSM 6986</strain>
    </source>
</reference>
<keyword evidence="5 6" id="KW-0472">Membrane</keyword>
<organism evidence="8 9">
    <name type="scientific">Pseudaminobacter salicylatoxidans</name>
    <dbReference type="NCBI Taxonomy" id="93369"/>
    <lineage>
        <taxon>Bacteria</taxon>
        <taxon>Pseudomonadati</taxon>
        <taxon>Pseudomonadota</taxon>
        <taxon>Alphaproteobacteria</taxon>
        <taxon>Hyphomicrobiales</taxon>
        <taxon>Phyllobacteriaceae</taxon>
        <taxon>Pseudaminobacter</taxon>
    </lineage>
</organism>
<evidence type="ECO:0000256" key="5">
    <source>
        <dbReference type="ARBA" id="ARBA00023136"/>
    </source>
</evidence>
<comment type="caution">
    <text evidence="8">The sequence shown here is derived from an EMBL/GenBank/DDBJ whole genome shotgun (WGS) entry which is preliminary data.</text>
</comment>
<dbReference type="EMBL" id="QGGG01000006">
    <property type="protein sequence ID" value="PWJ84091.1"/>
    <property type="molecule type" value="Genomic_DNA"/>
</dbReference>
<comment type="subcellular location">
    <subcellularLocation>
        <location evidence="1">Membrane</location>
        <topology evidence="1">Multi-pass membrane protein</topology>
    </subcellularLocation>
</comment>
<proteinExistence type="inferred from homology"/>
<gene>
    <name evidence="8" type="ORF">C7441_1063</name>
</gene>
<feature type="transmembrane region" description="Helical" evidence="6">
    <location>
        <begin position="35"/>
        <end position="54"/>
    </location>
</feature>
<evidence type="ECO:0000313" key="8">
    <source>
        <dbReference type="EMBL" id="PWJ84091.1"/>
    </source>
</evidence>
<feature type="transmembrane region" description="Helical" evidence="6">
    <location>
        <begin position="91"/>
        <end position="112"/>
    </location>
</feature>
<dbReference type="STRING" id="1192868.GCA_000304395_03141"/>
<dbReference type="Proteomes" id="UP000245396">
    <property type="component" value="Unassembled WGS sequence"/>
</dbReference>
<sequence length="117" mass="12175">MHKDRFLLGAGGLAGAAGVALAAMAAHAGGEHMQTASSFLLMHASALVAIGLLATTRLLRFSGFVLLAGLILFVGDMLARDFLGDRLFAYAAPIGGSLLIIGWLLVFASAFFKPERT</sequence>
<evidence type="ECO:0000256" key="2">
    <source>
        <dbReference type="ARBA" id="ARBA00009694"/>
    </source>
</evidence>
<name>A0A316C366_PSESE</name>
<feature type="signal peptide" evidence="7">
    <location>
        <begin position="1"/>
        <end position="22"/>
    </location>
</feature>
<accession>A0A316C366</accession>
<comment type="similarity">
    <text evidence="2">Belongs to the UPF0382 family.</text>
</comment>
<evidence type="ECO:0000256" key="3">
    <source>
        <dbReference type="ARBA" id="ARBA00022692"/>
    </source>
</evidence>
<feature type="transmembrane region" description="Helical" evidence="6">
    <location>
        <begin position="61"/>
        <end position="79"/>
    </location>
</feature>
<evidence type="ECO:0000256" key="1">
    <source>
        <dbReference type="ARBA" id="ARBA00004141"/>
    </source>
</evidence>
<keyword evidence="7" id="KW-0732">Signal</keyword>
<evidence type="ECO:0000313" key="9">
    <source>
        <dbReference type="Proteomes" id="UP000245396"/>
    </source>
</evidence>
<dbReference type="PANTHER" id="PTHR43461:SF1">
    <property type="entry name" value="TRANSMEMBRANE PROTEIN 256"/>
    <property type="match status" value="1"/>
</dbReference>
<dbReference type="Pfam" id="PF04241">
    <property type="entry name" value="DUF423"/>
    <property type="match status" value="1"/>
</dbReference>
<dbReference type="PANTHER" id="PTHR43461">
    <property type="entry name" value="TRANSMEMBRANE PROTEIN 256"/>
    <property type="match status" value="1"/>
</dbReference>
<keyword evidence="4 6" id="KW-1133">Transmembrane helix</keyword>
<evidence type="ECO:0000256" key="6">
    <source>
        <dbReference type="SAM" id="Phobius"/>
    </source>
</evidence>
<protein>
    <submittedName>
        <fullName evidence="8">Uncharacterized membrane protein YgdD (TMEM256/DUF423 family)</fullName>
    </submittedName>
</protein>
<dbReference type="AlphaFoldDB" id="A0A316C366"/>
<dbReference type="RefSeq" id="WP_109612723.1">
    <property type="nucleotide sequence ID" value="NZ_QGGG01000006.1"/>
</dbReference>